<dbReference type="EMBL" id="ML979141">
    <property type="protein sequence ID" value="KAF1912153.1"/>
    <property type="molecule type" value="Genomic_DNA"/>
</dbReference>
<accession>A0A6A5Q9Q4</accession>
<organism evidence="2 3">
    <name type="scientific">Ampelomyces quisqualis</name>
    <name type="common">Powdery mildew agent</name>
    <dbReference type="NCBI Taxonomy" id="50730"/>
    <lineage>
        <taxon>Eukaryota</taxon>
        <taxon>Fungi</taxon>
        <taxon>Dikarya</taxon>
        <taxon>Ascomycota</taxon>
        <taxon>Pezizomycotina</taxon>
        <taxon>Dothideomycetes</taxon>
        <taxon>Pleosporomycetidae</taxon>
        <taxon>Pleosporales</taxon>
        <taxon>Pleosporineae</taxon>
        <taxon>Phaeosphaeriaceae</taxon>
        <taxon>Ampelomyces</taxon>
    </lineage>
</organism>
<evidence type="ECO:0000313" key="2">
    <source>
        <dbReference type="EMBL" id="KAF1912153.1"/>
    </source>
</evidence>
<dbReference type="AlphaFoldDB" id="A0A6A5Q9Q4"/>
<protein>
    <submittedName>
        <fullName evidence="2">Uncharacterized protein</fullName>
    </submittedName>
</protein>
<feature type="region of interest" description="Disordered" evidence="1">
    <location>
        <begin position="28"/>
        <end position="66"/>
    </location>
</feature>
<reference evidence="2" key="1">
    <citation type="journal article" date="2020" name="Stud. Mycol.">
        <title>101 Dothideomycetes genomes: a test case for predicting lifestyles and emergence of pathogens.</title>
        <authorList>
            <person name="Haridas S."/>
            <person name="Albert R."/>
            <person name="Binder M."/>
            <person name="Bloem J."/>
            <person name="Labutti K."/>
            <person name="Salamov A."/>
            <person name="Andreopoulos B."/>
            <person name="Baker S."/>
            <person name="Barry K."/>
            <person name="Bills G."/>
            <person name="Bluhm B."/>
            <person name="Cannon C."/>
            <person name="Castanera R."/>
            <person name="Culley D."/>
            <person name="Daum C."/>
            <person name="Ezra D."/>
            <person name="Gonzalez J."/>
            <person name="Henrissat B."/>
            <person name="Kuo A."/>
            <person name="Liang C."/>
            <person name="Lipzen A."/>
            <person name="Lutzoni F."/>
            <person name="Magnuson J."/>
            <person name="Mondo S."/>
            <person name="Nolan M."/>
            <person name="Ohm R."/>
            <person name="Pangilinan J."/>
            <person name="Park H.-J."/>
            <person name="Ramirez L."/>
            <person name="Alfaro M."/>
            <person name="Sun H."/>
            <person name="Tritt A."/>
            <person name="Yoshinaga Y."/>
            <person name="Zwiers L.-H."/>
            <person name="Turgeon B."/>
            <person name="Goodwin S."/>
            <person name="Spatafora J."/>
            <person name="Crous P."/>
            <person name="Grigoriev I."/>
        </authorList>
    </citation>
    <scope>NUCLEOTIDE SEQUENCE</scope>
    <source>
        <strain evidence="2">HMLAC05119</strain>
    </source>
</reference>
<keyword evidence="3" id="KW-1185">Reference proteome</keyword>
<feature type="compositionally biased region" description="Basic residues" evidence="1">
    <location>
        <begin position="49"/>
        <end position="66"/>
    </location>
</feature>
<sequence>MFHFPRIPTQPLPADEEANISIIVSPPLFDPPSLNQPSTKKHELELRQKTRHPPATHPRQQPHRRPNILRALHAHIPRKTNTGPETFKNLLNNSDASASAASSSAQIQSITHLAPVLHAQRRGAEPETPPSPLGPRASAPHVMPPICCRATSSLASRLRSTTRPRPSADKYSLRQTHFYPPSAARREAHFVHCATVEEVDRSLAGYAAGCAGRRVFVDGRREECWVRAWEGRGMGV</sequence>
<evidence type="ECO:0000313" key="3">
    <source>
        <dbReference type="Proteomes" id="UP000800096"/>
    </source>
</evidence>
<dbReference type="Proteomes" id="UP000800096">
    <property type="component" value="Unassembled WGS sequence"/>
</dbReference>
<gene>
    <name evidence="2" type="ORF">BDU57DRAFT_598298</name>
</gene>
<evidence type="ECO:0000256" key="1">
    <source>
        <dbReference type="SAM" id="MobiDB-lite"/>
    </source>
</evidence>
<feature type="region of interest" description="Disordered" evidence="1">
    <location>
        <begin position="119"/>
        <end position="144"/>
    </location>
</feature>
<name>A0A6A5Q9Q4_AMPQU</name>
<proteinExistence type="predicted"/>